<dbReference type="EMBL" id="LRDT01000033">
    <property type="protein sequence ID" value="KZA14810.1"/>
    <property type="molecule type" value="Genomic_DNA"/>
</dbReference>
<organism evidence="1 2">
    <name type="scientific">Acinetobacter baumannii</name>
    <dbReference type="NCBI Taxonomy" id="470"/>
    <lineage>
        <taxon>Bacteria</taxon>
        <taxon>Pseudomonadati</taxon>
        <taxon>Pseudomonadota</taxon>
        <taxon>Gammaproteobacteria</taxon>
        <taxon>Moraxellales</taxon>
        <taxon>Moraxellaceae</taxon>
        <taxon>Acinetobacter</taxon>
        <taxon>Acinetobacter calcoaceticus/baumannii complex</taxon>
    </lineage>
</organism>
<gene>
    <name evidence="1" type="ORF">LV35_02671</name>
</gene>
<accession>A0A0M3FBA8</accession>
<evidence type="ECO:0000313" key="2">
    <source>
        <dbReference type="Proteomes" id="UP000076296"/>
    </source>
</evidence>
<protein>
    <submittedName>
        <fullName evidence="1">Uncharacterized protein</fullName>
    </submittedName>
</protein>
<reference evidence="1 2" key="1">
    <citation type="submission" date="2016-01" db="EMBL/GenBank/DDBJ databases">
        <title>Draft sequences of Acinetobacter baumannii isolates from wounded military personnel.</title>
        <authorList>
            <person name="Arivett B.A."/>
            <person name="Fiester S.E."/>
            <person name="Ream D.C."/>
            <person name="Actis L.A."/>
        </authorList>
    </citation>
    <scope>NUCLEOTIDE SEQUENCE [LARGE SCALE GENOMIC DNA]</scope>
    <source>
        <strain evidence="1 2">AB2828</strain>
    </source>
</reference>
<sequence length="158" mass="18762">MKKNLLITILILLFIIQSLINYYFWKSTKVPEIHVLEKPLKIYSFEGKYSKNSTLPEYYILPEGTVLYDDSDSLNRRVMVYFNLQGVDFKFEEQDPDILKQPSEVSGIRSKDLPDLLKEIPLTKKDIYLIIKHDERIKDSVRSILFKEYKIDTSEYEK</sequence>
<comment type="caution">
    <text evidence="1">The sequence shown here is derived from an EMBL/GenBank/DDBJ whole genome shotgun (WGS) entry which is preliminary data.</text>
</comment>
<dbReference type="RefSeq" id="WP_000739893.1">
    <property type="nucleotide sequence ID" value="NZ_BHFY01000038.1"/>
</dbReference>
<dbReference type="AlphaFoldDB" id="A0A0M3FBA8"/>
<name>A0A0M3FBA8_ACIBA</name>
<dbReference type="Proteomes" id="UP000076296">
    <property type="component" value="Unassembled WGS sequence"/>
</dbReference>
<evidence type="ECO:0000313" key="1">
    <source>
        <dbReference type="EMBL" id="KZA14810.1"/>
    </source>
</evidence>
<proteinExistence type="predicted"/>